<dbReference type="SUPFAM" id="SSF51120">
    <property type="entry name" value="beta-Roll"/>
    <property type="match status" value="2"/>
</dbReference>
<dbReference type="Proteomes" id="UP000231516">
    <property type="component" value="Unassembled WGS sequence"/>
</dbReference>
<protein>
    <recommendedName>
        <fullName evidence="4">Hedgehog/Intein (Hint) domain-containing protein</fullName>
    </recommendedName>
</protein>
<name>A0A2G5KC44_9RHOB</name>
<evidence type="ECO:0000256" key="1">
    <source>
        <dbReference type="ARBA" id="ARBA00004613"/>
    </source>
</evidence>
<gene>
    <name evidence="5" type="ORF">BFP76_10810</name>
</gene>
<proteinExistence type="predicted"/>
<dbReference type="Pfam" id="PF00353">
    <property type="entry name" value="HemolysinCabind"/>
    <property type="match status" value="1"/>
</dbReference>
<sequence>MAFITLTDADVANPAFWAGQDLNANSTLNATGVSDNFQITMTGSGITITDTDTGTVYSYSDADLGGGTFANIVEYRGNDADSDISGASGLNSSGYTGGSGNDTLTDDGNLGGALTGGGGDDTLTGGSGNNNISGGDGNDILSDDSGNNNLYGGAGEDILFGGNGSGNLEGGSGDDVMYAGDNTSFVLGGDGIDTLFVPEGSTINPFAPDGGNVTTPGGTTFTYIGVENVAIVCFAAQTRLRTPTGGRAVADLCVGDLVETKDHGARAIRWIGKRCVAGTGAFAPVVFRKGAIGNARELVVSQQHRILIDDWRAQLYCAESEVLIAAKHLVNDDTIRIQEREEITYYHIMFDQHEIVKSDGCWTESFYPGASAMDALGAAARDEIFELFPELRSNTDGFKAARPFITAAQKSVLGSDL</sequence>
<comment type="subcellular location">
    <subcellularLocation>
        <location evidence="1">Secreted</location>
    </subcellularLocation>
</comment>
<dbReference type="PRINTS" id="PR00313">
    <property type="entry name" value="CABNDNGRPT"/>
</dbReference>
<dbReference type="GO" id="GO:0005576">
    <property type="term" value="C:extracellular region"/>
    <property type="evidence" value="ECO:0007669"/>
    <property type="project" value="UniProtKB-SubCell"/>
</dbReference>
<evidence type="ECO:0000313" key="6">
    <source>
        <dbReference type="Proteomes" id="UP000231516"/>
    </source>
</evidence>
<comment type="caution">
    <text evidence="5">The sequence shown here is derived from an EMBL/GenBank/DDBJ whole genome shotgun (WGS) entry which is preliminary data.</text>
</comment>
<dbReference type="InterPro" id="IPR028992">
    <property type="entry name" value="Hedgehog/Intein_dom"/>
</dbReference>
<accession>A0A2G5KC44</accession>
<dbReference type="InterPro" id="IPR036844">
    <property type="entry name" value="Hint_dom_sf"/>
</dbReference>
<feature type="compositionally biased region" description="Gly residues" evidence="3">
    <location>
        <begin position="109"/>
        <end position="128"/>
    </location>
</feature>
<dbReference type="OrthoDB" id="6305173at2"/>
<dbReference type="RefSeq" id="WP_099591225.1">
    <property type="nucleotide sequence ID" value="NZ_MDGM01000002.1"/>
</dbReference>
<feature type="region of interest" description="Disordered" evidence="3">
    <location>
        <begin position="98"/>
        <end position="143"/>
    </location>
</feature>
<dbReference type="InterPro" id="IPR001343">
    <property type="entry name" value="Hemolysn_Ca-bd"/>
</dbReference>
<dbReference type="PANTHER" id="PTHR38340">
    <property type="entry name" value="S-LAYER PROTEIN"/>
    <property type="match status" value="1"/>
</dbReference>
<feature type="domain" description="Hedgehog/Intein (Hint)" evidence="4">
    <location>
        <begin position="232"/>
        <end position="369"/>
    </location>
</feature>
<dbReference type="PANTHER" id="PTHR38340:SF1">
    <property type="entry name" value="S-LAYER PROTEIN"/>
    <property type="match status" value="1"/>
</dbReference>
<keyword evidence="2" id="KW-0964">Secreted</keyword>
<dbReference type="Pfam" id="PF13403">
    <property type="entry name" value="Hint_2"/>
    <property type="match status" value="1"/>
</dbReference>
<dbReference type="InterPro" id="IPR050557">
    <property type="entry name" value="RTX_toxin/Mannuronan_C5-epim"/>
</dbReference>
<dbReference type="EMBL" id="MDGM01000002">
    <property type="protein sequence ID" value="PIB26739.1"/>
    <property type="molecule type" value="Genomic_DNA"/>
</dbReference>
<evidence type="ECO:0000313" key="5">
    <source>
        <dbReference type="EMBL" id="PIB26739.1"/>
    </source>
</evidence>
<dbReference type="SUPFAM" id="SSF51294">
    <property type="entry name" value="Hedgehog/intein (Hint) domain"/>
    <property type="match status" value="1"/>
</dbReference>
<dbReference type="Gene3D" id="2.150.10.10">
    <property type="entry name" value="Serralysin-like metalloprotease, C-terminal"/>
    <property type="match status" value="1"/>
</dbReference>
<evidence type="ECO:0000256" key="3">
    <source>
        <dbReference type="SAM" id="MobiDB-lite"/>
    </source>
</evidence>
<evidence type="ECO:0000256" key="2">
    <source>
        <dbReference type="ARBA" id="ARBA00022525"/>
    </source>
</evidence>
<evidence type="ECO:0000259" key="4">
    <source>
        <dbReference type="Pfam" id="PF13403"/>
    </source>
</evidence>
<dbReference type="InterPro" id="IPR011049">
    <property type="entry name" value="Serralysin-like_metalloprot_C"/>
</dbReference>
<dbReference type="AlphaFoldDB" id="A0A2G5KC44"/>
<dbReference type="GO" id="GO:0005509">
    <property type="term" value="F:calcium ion binding"/>
    <property type="evidence" value="ECO:0007669"/>
    <property type="project" value="InterPro"/>
</dbReference>
<organism evidence="5 6">
    <name type="scientific">Paramylibacter kogurei</name>
    <dbReference type="NCBI Taxonomy" id="1889778"/>
    <lineage>
        <taxon>Bacteria</taxon>
        <taxon>Pseudomonadati</taxon>
        <taxon>Pseudomonadota</taxon>
        <taxon>Alphaproteobacteria</taxon>
        <taxon>Rhodobacterales</taxon>
        <taxon>Paracoccaceae</taxon>
        <taxon>Paramylibacter</taxon>
    </lineage>
</organism>
<reference evidence="5 6" key="1">
    <citation type="submission" date="2016-08" db="EMBL/GenBank/DDBJ databases">
        <title>Draft genome of Amylibacter sp. strain 4G11.</title>
        <authorList>
            <person name="Wong S.-K."/>
            <person name="Hamasaki K."/>
            <person name="Yoshizawa S."/>
        </authorList>
    </citation>
    <scope>NUCLEOTIDE SEQUENCE [LARGE SCALE GENOMIC DNA]</scope>
    <source>
        <strain evidence="5 6">4G11</strain>
    </source>
</reference>
<keyword evidence="6" id="KW-1185">Reference proteome</keyword>